<comment type="similarity">
    <text evidence="5">Belongs to the group II decarboxylase family. Sphingosine-1-phosphate lyase subfamily.</text>
</comment>
<evidence type="ECO:0000256" key="1">
    <source>
        <dbReference type="ARBA" id="ARBA00001933"/>
    </source>
</evidence>
<dbReference type="GO" id="GO:0030170">
    <property type="term" value="F:pyridoxal phosphate binding"/>
    <property type="evidence" value="ECO:0007669"/>
    <property type="project" value="InterPro"/>
</dbReference>
<dbReference type="EMBL" id="QNBD01000095">
    <property type="protein sequence ID" value="RKX71322.1"/>
    <property type="molecule type" value="Genomic_DNA"/>
</dbReference>
<comment type="cofactor">
    <cofactor evidence="1 6">
        <name>pyridoxal 5'-phosphate</name>
        <dbReference type="ChEBI" id="CHEBI:597326"/>
    </cofactor>
</comment>
<dbReference type="Gene3D" id="3.90.1150.10">
    <property type="entry name" value="Aspartate Aminotransferase, domain 1"/>
    <property type="match status" value="1"/>
</dbReference>
<dbReference type="GO" id="GO:0015937">
    <property type="term" value="P:coenzyme A biosynthetic process"/>
    <property type="evidence" value="ECO:0007669"/>
    <property type="project" value="TreeGrafter"/>
</dbReference>
<dbReference type="InterPro" id="IPR002129">
    <property type="entry name" value="PyrdxlP-dep_de-COase"/>
</dbReference>
<evidence type="ECO:0000256" key="3">
    <source>
        <dbReference type="ARBA" id="ARBA00022898"/>
    </source>
</evidence>
<dbReference type="PANTHER" id="PTHR42735">
    <property type="match status" value="1"/>
</dbReference>
<proteinExistence type="inferred from homology"/>
<dbReference type="GO" id="GO:0019752">
    <property type="term" value="P:carboxylic acid metabolic process"/>
    <property type="evidence" value="ECO:0007669"/>
    <property type="project" value="InterPro"/>
</dbReference>
<dbReference type="GO" id="GO:0004837">
    <property type="term" value="F:tyrosine decarboxylase activity"/>
    <property type="evidence" value="ECO:0007669"/>
    <property type="project" value="UniProtKB-EC"/>
</dbReference>
<feature type="modified residue" description="N6-(pyridoxal phosphate)lysine" evidence="6">
    <location>
        <position position="228"/>
    </location>
</feature>
<dbReference type="InterPro" id="IPR015422">
    <property type="entry name" value="PyrdxlP-dep_Trfase_small"/>
</dbReference>
<keyword evidence="4 7" id="KW-0456">Lyase</keyword>
<dbReference type="GO" id="GO:0004068">
    <property type="term" value="F:aspartate 1-decarboxylase activity"/>
    <property type="evidence" value="ECO:0007669"/>
    <property type="project" value="TreeGrafter"/>
</dbReference>
<dbReference type="InterPro" id="IPR020931">
    <property type="entry name" value="MfnA"/>
</dbReference>
<dbReference type="PROSITE" id="PS00392">
    <property type="entry name" value="DDC_GAD_HDC_YDC"/>
    <property type="match status" value="1"/>
</dbReference>
<organism evidence="7 8">
    <name type="scientific">candidate division TA06 bacterium</name>
    <dbReference type="NCBI Taxonomy" id="2250710"/>
    <lineage>
        <taxon>Bacteria</taxon>
        <taxon>Bacteria division TA06</taxon>
    </lineage>
</organism>
<dbReference type="InterPro" id="IPR015424">
    <property type="entry name" value="PyrdxlP-dep_Trfase"/>
</dbReference>
<sequence>MNEKPLNKQKIIKIIENKISNDMSYKNGRIISSMCTYPDTFGVELFSKYIDKNIGDSKLFPGVVEIEKEVIKMIGSFLNNRNCTGSIVTGGTEANLIALWAFRELSGKTRIMLPETSHCSLFKIANILKLNVDIARVDSNRKLIPQEIKKLIKDDTFCIVAMAGSTGLGVIDPIREISEICLDKNIFLHIDAAFGGFVIPFLKKLGYDLPDFDFSVPGVSSITVDPHKMGLAPIPAGGILFRDEHLRNKIKWRVDYLSGGITEQTTFVGSRSGGSVIAVWGLMKKLGMEGYKKIIKECMNNTHYLVERLDEIENVSTVMSPVINIIGIKSDLLDIKSIAKGLRKRGWAVSLFPEHIRIVVTPSVTREVINYFIQDLKEESECIQAKI</sequence>
<evidence type="ECO:0000256" key="2">
    <source>
        <dbReference type="ARBA" id="ARBA00022793"/>
    </source>
</evidence>
<dbReference type="AlphaFoldDB" id="A0A660SLE6"/>
<evidence type="ECO:0000256" key="4">
    <source>
        <dbReference type="ARBA" id="ARBA00023239"/>
    </source>
</evidence>
<dbReference type="InterPro" id="IPR050477">
    <property type="entry name" value="GrpII_AminoAcid_Decarb"/>
</dbReference>
<evidence type="ECO:0000256" key="5">
    <source>
        <dbReference type="ARBA" id="ARBA00038302"/>
    </source>
</evidence>
<evidence type="ECO:0000313" key="8">
    <source>
        <dbReference type="Proteomes" id="UP000271125"/>
    </source>
</evidence>
<dbReference type="Proteomes" id="UP000271125">
    <property type="component" value="Unassembled WGS sequence"/>
</dbReference>
<dbReference type="Gene3D" id="3.40.640.10">
    <property type="entry name" value="Type I PLP-dependent aspartate aminotransferase-like (Major domain)"/>
    <property type="match status" value="1"/>
</dbReference>
<comment type="caution">
    <text evidence="7">The sequence shown here is derived from an EMBL/GenBank/DDBJ whole genome shotgun (WGS) entry which is preliminary data.</text>
</comment>
<dbReference type="NCBIfam" id="TIGR03812">
    <property type="entry name" value="tyr_de_CO2_Arch"/>
    <property type="match status" value="1"/>
</dbReference>
<keyword evidence="3 6" id="KW-0663">Pyridoxal phosphate</keyword>
<gene>
    <name evidence="7" type="primary">mfnA</name>
    <name evidence="7" type="ORF">DRP43_02570</name>
</gene>
<protein>
    <submittedName>
        <fullName evidence="7">Tyrosine decarboxylase MfnA</fullName>
        <ecNumber evidence="7">4.1.1.25</ecNumber>
    </submittedName>
</protein>
<dbReference type="InterPro" id="IPR021115">
    <property type="entry name" value="Pyridoxal-P_BS"/>
</dbReference>
<dbReference type="InterPro" id="IPR015421">
    <property type="entry name" value="PyrdxlP-dep_Trfase_major"/>
</dbReference>
<evidence type="ECO:0000313" key="7">
    <source>
        <dbReference type="EMBL" id="RKX71322.1"/>
    </source>
</evidence>
<dbReference type="EC" id="4.1.1.25" evidence="7"/>
<dbReference type="Pfam" id="PF00282">
    <property type="entry name" value="Pyridoxal_deC"/>
    <property type="match status" value="1"/>
</dbReference>
<dbReference type="PANTHER" id="PTHR42735:SF6">
    <property type="entry name" value="SPHINGOSINE-1-PHOSPHATE LYASE 1"/>
    <property type="match status" value="1"/>
</dbReference>
<evidence type="ECO:0000256" key="6">
    <source>
        <dbReference type="PIRSR" id="PIRSR602129-50"/>
    </source>
</evidence>
<keyword evidence="2" id="KW-0210">Decarboxylase</keyword>
<dbReference type="HAMAP" id="MF_01610">
    <property type="entry name" value="MfnA_decarbox"/>
    <property type="match status" value="1"/>
</dbReference>
<name>A0A660SLE6_UNCT6</name>
<dbReference type="SUPFAM" id="SSF53383">
    <property type="entry name" value="PLP-dependent transferases"/>
    <property type="match status" value="1"/>
</dbReference>
<accession>A0A660SLE6</accession>
<reference evidence="7 8" key="1">
    <citation type="submission" date="2018-06" db="EMBL/GenBank/DDBJ databases">
        <title>Extensive metabolic versatility and redundancy in microbially diverse, dynamic hydrothermal sediments.</title>
        <authorList>
            <person name="Dombrowski N."/>
            <person name="Teske A."/>
            <person name="Baker B.J."/>
        </authorList>
    </citation>
    <scope>NUCLEOTIDE SEQUENCE [LARGE SCALE GENOMIC DNA]</scope>
    <source>
        <strain evidence="7">B10_G13</strain>
    </source>
</reference>